<keyword evidence="3" id="KW-1185">Reference proteome</keyword>
<dbReference type="AlphaFoldDB" id="A0A0L0HBY2"/>
<evidence type="ECO:0000259" key="1">
    <source>
        <dbReference type="Pfam" id="PF03235"/>
    </source>
</evidence>
<dbReference type="RefSeq" id="XP_016606486.1">
    <property type="nucleotide sequence ID" value="XM_016754355.1"/>
</dbReference>
<evidence type="ECO:0000313" key="3">
    <source>
        <dbReference type="Proteomes" id="UP000053201"/>
    </source>
</evidence>
<dbReference type="OMA" id="ESIMRHY"/>
<dbReference type="GeneID" id="27689479"/>
<sequence>MADYEDYSDDDDYAATQEAAAQAALKAPVTYQLPYGVLSDYIKKEIIDLNAAYQRDVVWNAAKQGHLIDSLVKNYYVPPVIFSIRYDTRPSHRNQEIRVAIDGKQRLTSIHKFIEGEIPQIDSVTATKIWFKKPKGKKGSVLTAAERHSFETKLLTCVEYRGLNEEQEQEIFRRVQLGVALTTAEKMFARPGPVADFVRKLMEQYKDLCSLVESKRKLAFQILMTIFCVVTEMPSKIPSAMYLDKVLKRSEPVPSKHKALVESVLQVFATLMDQAPDLFRTPARMAPIEFIMSTYLIATKDEHTILELRDDIALMREKTRKKFLDIRSNQRVYDYMKTLIDKL</sequence>
<feature type="domain" description="GmrSD restriction endonucleases N-terminal" evidence="1">
    <location>
        <begin position="39"/>
        <end position="187"/>
    </location>
</feature>
<evidence type="ECO:0000313" key="2">
    <source>
        <dbReference type="EMBL" id="KNC98446.1"/>
    </source>
</evidence>
<reference evidence="2 3" key="1">
    <citation type="submission" date="2009-08" db="EMBL/GenBank/DDBJ databases">
        <title>The Genome Sequence of Spizellomyces punctatus strain DAOM BR117.</title>
        <authorList>
            <consortium name="The Broad Institute Genome Sequencing Platform"/>
            <person name="Russ C."/>
            <person name="Cuomo C."/>
            <person name="Shea T."/>
            <person name="Young S.K."/>
            <person name="Zeng Q."/>
            <person name="Koehrsen M."/>
            <person name="Haas B."/>
            <person name="Borodovsky M."/>
            <person name="Guigo R."/>
            <person name="Alvarado L."/>
            <person name="Berlin A."/>
            <person name="Bochicchio J."/>
            <person name="Borenstein D."/>
            <person name="Chapman S."/>
            <person name="Chen Z."/>
            <person name="Engels R."/>
            <person name="Freedman E."/>
            <person name="Gellesch M."/>
            <person name="Goldberg J."/>
            <person name="Griggs A."/>
            <person name="Gujja S."/>
            <person name="Heiman D."/>
            <person name="Hepburn T."/>
            <person name="Howarth C."/>
            <person name="Jen D."/>
            <person name="Larson L."/>
            <person name="Lewis B."/>
            <person name="Mehta T."/>
            <person name="Park D."/>
            <person name="Pearson M."/>
            <person name="Roberts A."/>
            <person name="Saif S."/>
            <person name="Shenoy N."/>
            <person name="Sisk P."/>
            <person name="Stolte C."/>
            <person name="Sykes S."/>
            <person name="Thomson T."/>
            <person name="Walk T."/>
            <person name="White J."/>
            <person name="Yandava C."/>
            <person name="Burger G."/>
            <person name="Gray M.W."/>
            <person name="Holland P.W.H."/>
            <person name="King N."/>
            <person name="Lang F.B.F."/>
            <person name="Roger A.J."/>
            <person name="Ruiz-Trillo I."/>
            <person name="Lander E."/>
            <person name="Nusbaum C."/>
        </authorList>
    </citation>
    <scope>NUCLEOTIDE SEQUENCE [LARGE SCALE GENOMIC DNA]</scope>
    <source>
        <strain evidence="2 3">DAOM BR117</strain>
    </source>
</reference>
<dbReference type="VEuPathDB" id="FungiDB:SPPG_06150"/>
<organism evidence="2 3">
    <name type="scientific">Spizellomyces punctatus (strain DAOM BR117)</name>
    <dbReference type="NCBI Taxonomy" id="645134"/>
    <lineage>
        <taxon>Eukaryota</taxon>
        <taxon>Fungi</taxon>
        <taxon>Fungi incertae sedis</taxon>
        <taxon>Chytridiomycota</taxon>
        <taxon>Chytridiomycota incertae sedis</taxon>
        <taxon>Chytridiomycetes</taxon>
        <taxon>Spizellomycetales</taxon>
        <taxon>Spizellomycetaceae</taxon>
        <taxon>Spizellomyces</taxon>
    </lineage>
</organism>
<proteinExistence type="predicted"/>
<dbReference type="Pfam" id="PF03235">
    <property type="entry name" value="GmrSD_N"/>
    <property type="match status" value="1"/>
</dbReference>
<dbReference type="OrthoDB" id="5419821at2759"/>
<name>A0A0L0HBY2_SPIPD</name>
<dbReference type="PANTHER" id="PTHR39639:SF1">
    <property type="entry name" value="DUF262 DOMAIN-CONTAINING PROTEIN"/>
    <property type="match status" value="1"/>
</dbReference>
<dbReference type="EMBL" id="KQ257460">
    <property type="protein sequence ID" value="KNC98446.1"/>
    <property type="molecule type" value="Genomic_DNA"/>
</dbReference>
<protein>
    <recommendedName>
        <fullName evidence="1">GmrSD restriction endonucleases N-terminal domain-containing protein</fullName>
    </recommendedName>
</protein>
<dbReference type="PANTHER" id="PTHR39639">
    <property type="entry name" value="CHROMOSOME 16, WHOLE GENOME SHOTGUN SEQUENCE"/>
    <property type="match status" value="1"/>
</dbReference>
<gene>
    <name evidence="2" type="ORF">SPPG_06150</name>
</gene>
<dbReference type="STRING" id="645134.A0A0L0HBY2"/>
<dbReference type="eggNOG" id="ENOG502S229">
    <property type="taxonomic scope" value="Eukaryota"/>
</dbReference>
<dbReference type="Proteomes" id="UP000053201">
    <property type="component" value="Unassembled WGS sequence"/>
</dbReference>
<dbReference type="InParanoid" id="A0A0L0HBY2"/>
<accession>A0A0L0HBY2</accession>
<dbReference type="InterPro" id="IPR004919">
    <property type="entry name" value="GmrSD_N"/>
</dbReference>